<gene>
    <name evidence="5" type="ORF">DL89DRAFT_868</name>
</gene>
<evidence type="ECO:0000256" key="3">
    <source>
        <dbReference type="ARBA" id="ARBA00023242"/>
    </source>
</evidence>
<dbReference type="GeneID" id="63808834"/>
<dbReference type="GO" id="GO:0000077">
    <property type="term" value="P:DNA damage checkpoint signaling"/>
    <property type="evidence" value="ECO:0007669"/>
    <property type="project" value="TreeGrafter"/>
</dbReference>
<proteinExistence type="predicted"/>
<dbReference type="EMBL" id="MCFD01000001">
    <property type="protein sequence ID" value="ORX73592.1"/>
    <property type="molecule type" value="Genomic_DNA"/>
</dbReference>
<organism evidence="5 6">
    <name type="scientific">Linderina pennispora</name>
    <dbReference type="NCBI Taxonomy" id="61395"/>
    <lineage>
        <taxon>Eukaryota</taxon>
        <taxon>Fungi</taxon>
        <taxon>Fungi incertae sedis</taxon>
        <taxon>Zoopagomycota</taxon>
        <taxon>Kickxellomycotina</taxon>
        <taxon>Kickxellomycetes</taxon>
        <taxon>Kickxellales</taxon>
        <taxon>Kickxellaceae</taxon>
        <taxon>Linderina</taxon>
    </lineage>
</organism>
<dbReference type="PROSITE" id="PS50172">
    <property type="entry name" value="BRCT"/>
    <property type="match status" value="1"/>
</dbReference>
<dbReference type="InterPro" id="IPR047252">
    <property type="entry name" value="TP53BP1-like"/>
</dbReference>
<dbReference type="AlphaFoldDB" id="A0A1Y1WJD7"/>
<accession>A0A1Y1WJD7</accession>
<dbReference type="GO" id="GO:0005634">
    <property type="term" value="C:nucleus"/>
    <property type="evidence" value="ECO:0007669"/>
    <property type="project" value="UniProtKB-SubCell"/>
</dbReference>
<dbReference type="InterPro" id="IPR047249">
    <property type="entry name" value="BRCT_p53bp1-like_rpt1"/>
</dbReference>
<dbReference type="STRING" id="61395.A0A1Y1WJD7"/>
<evidence type="ECO:0000256" key="2">
    <source>
        <dbReference type="ARBA" id="ARBA00022763"/>
    </source>
</evidence>
<reference evidence="5 6" key="1">
    <citation type="submission" date="2016-07" db="EMBL/GenBank/DDBJ databases">
        <title>Pervasive Adenine N6-methylation of Active Genes in Fungi.</title>
        <authorList>
            <consortium name="DOE Joint Genome Institute"/>
            <person name="Mondo S.J."/>
            <person name="Dannebaum R.O."/>
            <person name="Kuo R.C."/>
            <person name="Labutti K."/>
            <person name="Haridas S."/>
            <person name="Kuo A."/>
            <person name="Salamov A."/>
            <person name="Ahrendt S.R."/>
            <person name="Lipzen A."/>
            <person name="Sullivan W."/>
            <person name="Andreopoulos W.B."/>
            <person name="Clum A."/>
            <person name="Lindquist E."/>
            <person name="Daum C."/>
            <person name="Ramamoorthy G.K."/>
            <person name="Gryganskyi A."/>
            <person name="Culley D."/>
            <person name="Magnuson J.K."/>
            <person name="James T.Y."/>
            <person name="O'Malley M.A."/>
            <person name="Stajich J.E."/>
            <person name="Spatafora J.W."/>
            <person name="Visel A."/>
            <person name="Grigoriev I.V."/>
        </authorList>
    </citation>
    <scope>NUCLEOTIDE SEQUENCE [LARGE SCALE GENOMIC DNA]</scope>
    <source>
        <strain evidence="5 6">ATCC 12442</strain>
    </source>
</reference>
<keyword evidence="6" id="KW-1185">Reference proteome</keyword>
<evidence type="ECO:0000313" key="5">
    <source>
        <dbReference type="EMBL" id="ORX73592.1"/>
    </source>
</evidence>
<evidence type="ECO:0000256" key="1">
    <source>
        <dbReference type="ARBA" id="ARBA00004123"/>
    </source>
</evidence>
<comment type="caution">
    <text evidence="5">The sequence shown here is derived from an EMBL/GenBank/DDBJ whole genome shotgun (WGS) entry which is preliminary data.</text>
</comment>
<keyword evidence="2" id="KW-0227">DNA damage</keyword>
<evidence type="ECO:0000313" key="6">
    <source>
        <dbReference type="Proteomes" id="UP000193922"/>
    </source>
</evidence>
<dbReference type="PANTHER" id="PTHR15321">
    <property type="entry name" value="TUMOR SUPPRESSOR P53-BINDING PROTEIN 1"/>
    <property type="match status" value="1"/>
</dbReference>
<dbReference type="PANTHER" id="PTHR15321:SF3">
    <property type="entry name" value="TP53-BINDING PROTEIN 1"/>
    <property type="match status" value="1"/>
</dbReference>
<protein>
    <recommendedName>
        <fullName evidence="4">BRCT domain-containing protein</fullName>
    </recommendedName>
</protein>
<name>A0A1Y1WJD7_9FUNG</name>
<keyword evidence="3" id="KW-0539">Nucleus</keyword>
<dbReference type="GO" id="GO:0042393">
    <property type="term" value="F:histone binding"/>
    <property type="evidence" value="ECO:0007669"/>
    <property type="project" value="TreeGrafter"/>
</dbReference>
<dbReference type="RefSeq" id="XP_040746803.1">
    <property type="nucleotide sequence ID" value="XM_040892186.1"/>
</dbReference>
<comment type="subcellular location">
    <subcellularLocation>
        <location evidence="1">Nucleus</location>
    </subcellularLocation>
</comment>
<evidence type="ECO:0000259" key="4">
    <source>
        <dbReference type="PROSITE" id="PS50172"/>
    </source>
</evidence>
<dbReference type="CDD" id="cd17745">
    <property type="entry name" value="BRCT_p53bp1_rpt1"/>
    <property type="match status" value="1"/>
</dbReference>
<dbReference type="InterPro" id="IPR001357">
    <property type="entry name" value="BRCT_dom"/>
</dbReference>
<dbReference type="Proteomes" id="UP000193922">
    <property type="component" value="Unassembled WGS sequence"/>
</dbReference>
<dbReference type="OrthoDB" id="129353at2759"/>
<dbReference type="GO" id="GO:0045944">
    <property type="term" value="P:positive regulation of transcription by RNA polymerase II"/>
    <property type="evidence" value="ECO:0007669"/>
    <property type="project" value="TreeGrafter"/>
</dbReference>
<sequence length="279" mass="30467">MDRARLAEWITQRGGAVVPDHKKCIEIFSDQKQLEEAGVESSLPDMYLIADKASTTAKYLTALALGVPRVSGVWISECVMSQKLEDYRPFQLSNGWSEELGAMCASTFIEGFLHGTTVLVSGSAQFQHNWCQLLTLAGAKTITPPAAALGSRTAAKSPQIVCDFILSDKKLRNGKESKMAKMCTRNRRLSQQQWNTMAVETGSPLKDYGVDDGVSTILDKGSEGGLGTEPSIGEAFGDADGNADSSADPWLVSHRWARQCLINQRVLRFNGHPSYVEYS</sequence>
<feature type="domain" description="BRCT" evidence="4">
    <location>
        <begin position="1"/>
        <end position="92"/>
    </location>
</feature>
<dbReference type="InterPro" id="IPR036420">
    <property type="entry name" value="BRCT_dom_sf"/>
</dbReference>
<dbReference type="Gene3D" id="3.40.50.10190">
    <property type="entry name" value="BRCT domain"/>
    <property type="match status" value="3"/>
</dbReference>
<dbReference type="SUPFAM" id="SSF52113">
    <property type="entry name" value="BRCT domain"/>
    <property type="match status" value="1"/>
</dbReference>